<dbReference type="AlphaFoldDB" id="A0A7T8H120"/>
<dbReference type="PANTHER" id="PTHR46060:SF1">
    <property type="entry name" value="MARINER MOS1 TRANSPOSASE-LIKE PROTEIN"/>
    <property type="match status" value="1"/>
</dbReference>
<dbReference type="GO" id="GO:0003676">
    <property type="term" value="F:nucleic acid binding"/>
    <property type="evidence" value="ECO:0007669"/>
    <property type="project" value="InterPro"/>
</dbReference>
<organism evidence="2 3">
    <name type="scientific">Caligus rogercresseyi</name>
    <name type="common">Sea louse</name>
    <dbReference type="NCBI Taxonomy" id="217165"/>
    <lineage>
        <taxon>Eukaryota</taxon>
        <taxon>Metazoa</taxon>
        <taxon>Ecdysozoa</taxon>
        <taxon>Arthropoda</taxon>
        <taxon>Crustacea</taxon>
        <taxon>Multicrustacea</taxon>
        <taxon>Hexanauplia</taxon>
        <taxon>Copepoda</taxon>
        <taxon>Siphonostomatoida</taxon>
        <taxon>Caligidae</taxon>
        <taxon>Caligus</taxon>
    </lineage>
</organism>
<name>A0A7T8H120_CALRO</name>
<evidence type="ECO:0000256" key="1">
    <source>
        <dbReference type="SAM" id="MobiDB-lite"/>
    </source>
</evidence>
<evidence type="ECO:0000313" key="2">
    <source>
        <dbReference type="EMBL" id="QQP41479.1"/>
    </source>
</evidence>
<reference evidence="3" key="1">
    <citation type="submission" date="2021-01" db="EMBL/GenBank/DDBJ databases">
        <title>Caligus Genome Assembly.</title>
        <authorList>
            <person name="Gallardo-Escarate C."/>
        </authorList>
    </citation>
    <scope>NUCLEOTIDE SEQUENCE [LARGE SCALE GENOMIC DNA]</scope>
</reference>
<evidence type="ECO:0000313" key="3">
    <source>
        <dbReference type="Proteomes" id="UP000595437"/>
    </source>
</evidence>
<feature type="region of interest" description="Disordered" evidence="1">
    <location>
        <begin position="155"/>
        <end position="182"/>
    </location>
</feature>
<proteinExistence type="predicted"/>
<dbReference type="Gene3D" id="3.30.420.10">
    <property type="entry name" value="Ribonuclease H-like superfamily/Ribonuclease H"/>
    <property type="match status" value="1"/>
</dbReference>
<evidence type="ECO:0008006" key="4">
    <source>
        <dbReference type="Google" id="ProtNLM"/>
    </source>
</evidence>
<dbReference type="InterPro" id="IPR036397">
    <property type="entry name" value="RNaseH_sf"/>
</dbReference>
<protein>
    <recommendedName>
        <fullName evidence="4">Mariner Mos1 transposase</fullName>
    </recommendedName>
</protein>
<keyword evidence="3" id="KW-1185">Reference proteome</keyword>
<dbReference type="InterPro" id="IPR052709">
    <property type="entry name" value="Transposase-MT_Hybrid"/>
</dbReference>
<accession>A0A7T8H120</accession>
<dbReference type="Proteomes" id="UP000595437">
    <property type="component" value="Chromosome 10"/>
</dbReference>
<dbReference type="EMBL" id="CP045899">
    <property type="protein sequence ID" value="QQP41479.1"/>
    <property type="molecule type" value="Genomic_DNA"/>
</dbReference>
<feature type="compositionally biased region" description="Acidic residues" evidence="1">
    <location>
        <begin position="171"/>
        <end position="181"/>
    </location>
</feature>
<gene>
    <name evidence="2" type="ORF">FKW44_015871</name>
</gene>
<sequence>METPDFRSYFLIRIKLARTVNEIHGDLLSTCPGLSSLQRWHTEFDKGVFALEKKTRPGRPRETRTKENVARVKRLVENNPRMTTRQVAAEVSLPSTTVFRLLTEDLGLRNLLSVLQRVKCCQDFLKLFQDHGEDFLGSHLFVQDESWFYWDSAERSKSGRSPRGPVLDPPCEIDSEEDDDSDGVHLQAEAADLNTMIEYLRTTGKRFLSLKKDKIRLKDCLLMWYNALPDPEDVEPVKQSPYSPDLNLCDRFLFRKLKHLLREDEFGGHEEATLAVQRAMRRVSELYDQLRKLRGHCHDVIAVGGDYVY</sequence>
<dbReference type="PANTHER" id="PTHR46060">
    <property type="entry name" value="MARINER MOS1 TRANSPOSASE-LIKE PROTEIN"/>
    <property type="match status" value="1"/>
</dbReference>